<sequence length="203" mass="21381">MDETPRPHDARVDLGRPEPGRAGLRWGLAALWLLVCVVMILRAFLTTRSPGVGAFVQVAVFAALATPAGNLLAAAWRARTHPTTVEKVGDDLVITSPAFLTDALVVPVEDVAEVRHGQVGPPGETKGWPALSAGPDPEVGLLLARPTALPAREPAPWTGHEMPRRQRLAVAVLMTSSDPRTAAEAIGALVGVPAVEVRDARVS</sequence>
<keyword evidence="1" id="KW-1133">Transmembrane helix</keyword>
<gene>
    <name evidence="2" type="ORF">EEW87_010315</name>
</gene>
<dbReference type="Proteomes" id="UP000271708">
    <property type="component" value="Chromosome"/>
</dbReference>
<dbReference type="GeneID" id="59161560"/>
<name>A0A5P8FN24_9MICO</name>
<proteinExistence type="predicted"/>
<feature type="transmembrane region" description="Helical" evidence="1">
    <location>
        <begin position="26"/>
        <end position="45"/>
    </location>
</feature>
<evidence type="ECO:0000313" key="3">
    <source>
        <dbReference type="Proteomes" id="UP000271708"/>
    </source>
</evidence>
<dbReference type="KEGG" id="jme:EEW87_010315"/>
<evidence type="ECO:0000313" key="2">
    <source>
        <dbReference type="EMBL" id="QFQ30601.1"/>
    </source>
</evidence>
<dbReference type="AlphaFoldDB" id="A0A5P8FN24"/>
<evidence type="ECO:0000256" key="1">
    <source>
        <dbReference type="SAM" id="Phobius"/>
    </source>
</evidence>
<feature type="transmembrane region" description="Helical" evidence="1">
    <location>
        <begin position="52"/>
        <end position="76"/>
    </location>
</feature>
<protein>
    <submittedName>
        <fullName evidence="2">Uncharacterized protein</fullName>
    </submittedName>
</protein>
<dbReference type="EMBL" id="CP044548">
    <property type="protein sequence ID" value="QFQ30601.1"/>
    <property type="molecule type" value="Genomic_DNA"/>
</dbReference>
<keyword evidence="1" id="KW-0812">Transmembrane</keyword>
<reference evidence="2 3" key="1">
    <citation type="submission" date="2019-09" db="EMBL/GenBank/DDBJ databases">
        <title>Complete Genome Sequence of Janibacter melonis M714 with both human health impact and industrial applications.</title>
        <authorList>
            <person name="Jin M."/>
            <person name="Zhao Q.R."/>
        </authorList>
    </citation>
    <scope>NUCLEOTIDE SEQUENCE [LARGE SCALE GENOMIC DNA]</scope>
    <source>
        <strain evidence="2 3">M714</strain>
    </source>
</reference>
<organism evidence="2 3">
    <name type="scientific">Janibacter melonis</name>
    <dbReference type="NCBI Taxonomy" id="262209"/>
    <lineage>
        <taxon>Bacteria</taxon>
        <taxon>Bacillati</taxon>
        <taxon>Actinomycetota</taxon>
        <taxon>Actinomycetes</taxon>
        <taxon>Micrococcales</taxon>
        <taxon>Intrasporangiaceae</taxon>
        <taxon>Janibacter</taxon>
    </lineage>
</organism>
<dbReference type="RefSeq" id="WP_123093327.1">
    <property type="nucleotide sequence ID" value="NZ_CP044548.2"/>
</dbReference>
<keyword evidence="1" id="KW-0472">Membrane</keyword>
<accession>A0A5P8FN24</accession>